<dbReference type="PANTHER" id="PTHR14969">
    <property type="entry name" value="SPHINGOSINE-1-PHOSPHATE PHOSPHOHYDROLASE"/>
    <property type="match status" value="1"/>
</dbReference>
<dbReference type="EMBL" id="CP117880">
    <property type="protein sequence ID" value="WDF69753.1"/>
    <property type="molecule type" value="Genomic_DNA"/>
</dbReference>
<dbReference type="Proteomes" id="UP001221558">
    <property type="component" value="Chromosome"/>
</dbReference>
<keyword evidence="1" id="KW-1133">Transmembrane helix</keyword>
<name>A0ABY7WJH9_9SPHI</name>
<dbReference type="RefSeq" id="WP_274268465.1">
    <property type="nucleotide sequence ID" value="NZ_CP117880.1"/>
</dbReference>
<evidence type="ECO:0000313" key="4">
    <source>
        <dbReference type="Proteomes" id="UP001221558"/>
    </source>
</evidence>
<organism evidence="3 4">
    <name type="scientific">Sphingobacterium oryzagri</name>
    <dbReference type="NCBI Taxonomy" id="3025669"/>
    <lineage>
        <taxon>Bacteria</taxon>
        <taxon>Pseudomonadati</taxon>
        <taxon>Bacteroidota</taxon>
        <taxon>Sphingobacteriia</taxon>
        <taxon>Sphingobacteriales</taxon>
        <taxon>Sphingobacteriaceae</taxon>
        <taxon>Sphingobacterium</taxon>
    </lineage>
</organism>
<dbReference type="SMART" id="SM00014">
    <property type="entry name" value="acidPPc"/>
    <property type="match status" value="1"/>
</dbReference>
<feature type="transmembrane region" description="Helical" evidence="1">
    <location>
        <begin position="156"/>
        <end position="175"/>
    </location>
</feature>
<feature type="transmembrane region" description="Helical" evidence="1">
    <location>
        <begin position="51"/>
        <end position="73"/>
    </location>
</feature>
<sequence>MTEKNEPLKRGNPFASCLFLWIILLSVASFCFPKLDSFAFINGHHHPIADIFFATITFAGDGYVIVGLGLTLYFMRHRTLGIALVASYISSGLLCSLLKRTFHAPRPVAFFADNPDFNAVSWMPMAYHNSFPSGHTTSVFAMVMTIALFSKNRTMAHIALLVGCLTAYSRVYLGQHFVEDLWLGTFLGCSVSLLCYRIYVAWPQRSANRIRVRIPSLNV</sequence>
<feature type="transmembrane region" description="Helical" evidence="1">
    <location>
        <begin position="80"/>
        <end position="99"/>
    </location>
</feature>
<dbReference type="PANTHER" id="PTHR14969:SF13">
    <property type="entry name" value="AT30094P"/>
    <property type="match status" value="1"/>
</dbReference>
<dbReference type="InterPro" id="IPR036938">
    <property type="entry name" value="PAP2/HPO_sf"/>
</dbReference>
<dbReference type="SUPFAM" id="SSF48317">
    <property type="entry name" value="Acid phosphatase/Vanadium-dependent haloperoxidase"/>
    <property type="match status" value="1"/>
</dbReference>
<evidence type="ECO:0000259" key="2">
    <source>
        <dbReference type="SMART" id="SM00014"/>
    </source>
</evidence>
<gene>
    <name evidence="3" type="ORF">PQ465_05075</name>
</gene>
<proteinExistence type="predicted"/>
<feature type="transmembrane region" description="Helical" evidence="1">
    <location>
        <begin position="131"/>
        <end position="149"/>
    </location>
</feature>
<accession>A0ABY7WJH9</accession>
<dbReference type="InterPro" id="IPR000326">
    <property type="entry name" value="PAP2/HPO"/>
</dbReference>
<feature type="transmembrane region" description="Helical" evidence="1">
    <location>
        <begin position="12"/>
        <end position="31"/>
    </location>
</feature>
<protein>
    <submittedName>
        <fullName evidence="3">Phosphatase PAP2 family protein</fullName>
    </submittedName>
</protein>
<keyword evidence="4" id="KW-1185">Reference proteome</keyword>
<keyword evidence="1" id="KW-0472">Membrane</keyword>
<dbReference type="Gene3D" id="1.20.144.10">
    <property type="entry name" value="Phosphatidic acid phosphatase type 2/haloperoxidase"/>
    <property type="match status" value="1"/>
</dbReference>
<dbReference type="Pfam" id="PF01569">
    <property type="entry name" value="PAP2"/>
    <property type="match status" value="1"/>
</dbReference>
<reference evidence="3 4" key="1">
    <citation type="submission" date="2023-02" db="EMBL/GenBank/DDBJ databases">
        <title>Genome sequence of Sphingobacterium sp. KACC 22765.</title>
        <authorList>
            <person name="Kim S."/>
            <person name="Heo J."/>
            <person name="Kwon S.-W."/>
        </authorList>
    </citation>
    <scope>NUCLEOTIDE SEQUENCE [LARGE SCALE GENOMIC DNA]</scope>
    <source>
        <strain evidence="3 4">KACC 22765</strain>
    </source>
</reference>
<evidence type="ECO:0000256" key="1">
    <source>
        <dbReference type="SAM" id="Phobius"/>
    </source>
</evidence>
<keyword evidence="1" id="KW-0812">Transmembrane</keyword>
<feature type="transmembrane region" description="Helical" evidence="1">
    <location>
        <begin position="181"/>
        <end position="202"/>
    </location>
</feature>
<feature type="domain" description="Phosphatidic acid phosphatase type 2/haloperoxidase" evidence="2">
    <location>
        <begin position="79"/>
        <end position="196"/>
    </location>
</feature>
<evidence type="ECO:0000313" key="3">
    <source>
        <dbReference type="EMBL" id="WDF69753.1"/>
    </source>
</evidence>